<keyword evidence="1" id="KW-0812">Transmembrane</keyword>
<sequence>MVFGNHRKYKTSSFLKGGMWLAYLSADLVATFALGILSKDIKNPSNDPKFIIMTIWAPFLLVHLGGPDTITAYSLEDNELWQRHLLGLIQQLIAAVSVVCTSWNRNILNYVTLPVLVTGLIKYGERTISLWLGSTNKFRKSILPPPDPGPNYAKFMDDCTARKDQGYKVELKIEESTSLLPNNSTSTVPVASSLNHGFYFLKNFEGLFADLILGIQEQRESQHFFRKYKTWKPAFEVVEVELGLMYDKLYTKAVVAYSLPGLILKLVTFICTLSAFITFCWLIDKPYTDSDQLITLVLFVGAIFLEMYAIIVLLSSSWAMFWLTENKINWKLNFDFDFLISFLEKCSAKLFHPERWSNLLSQYNLLDFCLKVEPAKRIKLQIFQPIYHQILSMLYHEKPKTVTDELKDVIFQQLLEKSQEAENMEACKKLCAHRGGQVLVKQECDFVDWSTKVEFDQSLLLWHIATDLCYYSDGNCADIKHGQISKGLSDYMLHLLVNCPFMLPSGIGEIRYVDTCAEVSELLQERKYISQRDQACQVIRRVSVDEKFGPSKVKGDRSKSVLFEALRLAKSIESFVTEKNWSKEQKWKMISHVWVEMLCHAASQCRGFHHAKQLSQGGELITHVWLLMAHFGISEQFQISQGHARAKLVLREKSWKATDTEACKTLCAQRGDRVLQEKEDCCDIAWSTKVEFDQSLLLWHIATDLCYYSDANASSTSAVIQDCQINKLLSNYMLYLLVMCPFMLPTWNRAYQI</sequence>
<feature type="domain" description="DUF4220" evidence="2">
    <location>
        <begin position="20"/>
        <end position="368"/>
    </location>
</feature>
<feature type="transmembrane region" description="Helical" evidence="1">
    <location>
        <begin position="20"/>
        <end position="38"/>
    </location>
</feature>
<name>A0ABD1LN70_9FABA</name>
<feature type="transmembrane region" description="Helical" evidence="1">
    <location>
        <begin position="262"/>
        <end position="283"/>
    </location>
</feature>
<dbReference type="Pfam" id="PF13968">
    <property type="entry name" value="DUF4220"/>
    <property type="match status" value="1"/>
</dbReference>
<comment type="caution">
    <text evidence="3">The sequence shown here is derived from an EMBL/GenBank/DDBJ whole genome shotgun (WGS) entry which is preliminary data.</text>
</comment>
<gene>
    <name evidence="3" type="ORF">Fmac_024030</name>
</gene>
<dbReference type="Proteomes" id="UP001603857">
    <property type="component" value="Unassembled WGS sequence"/>
</dbReference>
<proteinExistence type="predicted"/>
<dbReference type="InterPro" id="IPR025315">
    <property type="entry name" value="DUF4220"/>
</dbReference>
<feature type="transmembrane region" description="Helical" evidence="1">
    <location>
        <begin position="732"/>
        <end position="751"/>
    </location>
</feature>
<keyword evidence="1" id="KW-0472">Membrane</keyword>
<dbReference type="AlphaFoldDB" id="A0ABD1LN70"/>
<dbReference type="PANTHER" id="PTHR31325">
    <property type="entry name" value="OS01G0798800 PROTEIN-RELATED"/>
    <property type="match status" value="1"/>
</dbReference>
<evidence type="ECO:0000259" key="2">
    <source>
        <dbReference type="Pfam" id="PF13968"/>
    </source>
</evidence>
<dbReference type="InterPro" id="IPR007658">
    <property type="entry name" value="DUF594"/>
</dbReference>
<keyword evidence="1" id="KW-1133">Transmembrane helix</keyword>
<organism evidence="3 4">
    <name type="scientific">Flemingia macrophylla</name>
    <dbReference type="NCBI Taxonomy" id="520843"/>
    <lineage>
        <taxon>Eukaryota</taxon>
        <taxon>Viridiplantae</taxon>
        <taxon>Streptophyta</taxon>
        <taxon>Embryophyta</taxon>
        <taxon>Tracheophyta</taxon>
        <taxon>Spermatophyta</taxon>
        <taxon>Magnoliopsida</taxon>
        <taxon>eudicotyledons</taxon>
        <taxon>Gunneridae</taxon>
        <taxon>Pentapetalae</taxon>
        <taxon>rosids</taxon>
        <taxon>fabids</taxon>
        <taxon>Fabales</taxon>
        <taxon>Fabaceae</taxon>
        <taxon>Papilionoideae</taxon>
        <taxon>50 kb inversion clade</taxon>
        <taxon>NPAAA clade</taxon>
        <taxon>indigoferoid/millettioid clade</taxon>
        <taxon>Phaseoleae</taxon>
        <taxon>Flemingia</taxon>
    </lineage>
</organism>
<accession>A0ABD1LN70</accession>
<feature type="transmembrane region" description="Helical" evidence="1">
    <location>
        <begin position="295"/>
        <end position="323"/>
    </location>
</feature>
<feature type="transmembrane region" description="Helical" evidence="1">
    <location>
        <begin position="50"/>
        <end position="75"/>
    </location>
</feature>
<dbReference type="EMBL" id="JBGMDY010000008">
    <property type="protein sequence ID" value="KAL2324972.1"/>
    <property type="molecule type" value="Genomic_DNA"/>
</dbReference>
<evidence type="ECO:0000313" key="4">
    <source>
        <dbReference type="Proteomes" id="UP001603857"/>
    </source>
</evidence>
<evidence type="ECO:0000313" key="3">
    <source>
        <dbReference type="EMBL" id="KAL2324972.1"/>
    </source>
</evidence>
<keyword evidence="4" id="KW-1185">Reference proteome</keyword>
<dbReference type="Pfam" id="PF04578">
    <property type="entry name" value="DUF594"/>
    <property type="match status" value="1"/>
</dbReference>
<protein>
    <recommendedName>
        <fullName evidence="2">DUF4220 domain-containing protein</fullName>
    </recommendedName>
</protein>
<evidence type="ECO:0000256" key="1">
    <source>
        <dbReference type="SAM" id="Phobius"/>
    </source>
</evidence>
<reference evidence="3 4" key="1">
    <citation type="submission" date="2024-08" db="EMBL/GenBank/DDBJ databases">
        <title>Insights into the chromosomal genome structure of Flemingia macrophylla.</title>
        <authorList>
            <person name="Ding Y."/>
            <person name="Zhao Y."/>
            <person name="Bi W."/>
            <person name="Wu M."/>
            <person name="Zhao G."/>
            <person name="Gong Y."/>
            <person name="Li W."/>
            <person name="Zhang P."/>
        </authorList>
    </citation>
    <scope>NUCLEOTIDE SEQUENCE [LARGE SCALE GENOMIC DNA]</scope>
    <source>
        <strain evidence="3">DYQJB</strain>
        <tissue evidence="3">Leaf</tissue>
    </source>
</reference>